<organism evidence="1 2">
    <name type="scientific">Algoriphagus oliviformis</name>
    <dbReference type="NCBI Taxonomy" id="2811231"/>
    <lineage>
        <taxon>Bacteria</taxon>
        <taxon>Pseudomonadati</taxon>
        <taxon>Bacteroidota</taxon>
        <taxon>Cytophagia</taxon>
        <taxon>Cytophagales</taxon>
        <taxon>Cyclobacteriaceae</taxon>
        <taxon>Algoriphagus</taxon>
    </lineage>
</organism>
<evidence type="ECO:0000313" key="1">
    <source>
        <dbReference type="EMBL" id="MBN7809949.1"/>
    </source>
</evidence>
<dbReference type="InterPro" id="IPR023296">
    <property type="entry name" value="Glyco_hydro_beta-prop_sf"/>
</dbReference>
<protein>
    <submittedName>
        <fullName evidence="1">Glycoside hydrolase family protein</fullName>
    </submittedName>
</protein>
<reference evidence="1 2" key="1">
    <citation type="submission" date="2021-03" db="EMBL/GenBank/DDBJ databases">
        <title>novel species isolated from a fishpond in China.</title>
        <authorList>
            <person name="Lu H."/>
            <person name="Cai Z."/>
        </authorList>
    </citation>
    <scope>NUCLEOTIDE SEQUENCE [LARGE SCALE GENOMIC DNA]</scope>
    <source>
        <strain evidence="1 2">H41</strain>
    </source>
</reference>
<name>A0ABS3C2X5_9BACT</name>
<dbReference type="EMBL" id="JAFKCT010000001">
    <property type="protein sequence ID" value="MBN7809949.1"/>
    <property type="molecule type" value="Genomic_DNA"/>
</dbReference>
<dbReference type="PROSITE" id="PS51257">
    <property type="entry name" value="PROKAR_LIPOPROTEIN"/>
    <property type="match status" value="1"/>
</dbReference>
<dbReference type="Gene3D" id="2.115.10.20">
    <property type="entry name" value="Glycosyl hydrolase domain, family 43"/>
    <property type="match status" value="2"/>
</dbReference>
<gene>
    <name evidence="1" type="ORF">J0A68_03215</name>
</gene>
<keyword evidence="1" id="KW-0378">Hydrolase</keyword>
<dbReference type="GO" id="GO:0016787">
    <property type="term" value="F:hydrolase activity"/>
    <property type="evidence" value="ECO:0007669"/>
    <property type="project" value="UniProtKB-KW"/>
</dbReference>
<sequence>MKFSFSIKPFQFLLTVLLLGCLGASTPKKQLRVESKPVAASLAKGESQYLEGPAVLKLDGYFVWGASVLQGRDGKYHMVFSLWESGPERDVFNNSWVLESKLGYAVSDYPDRDFKFQKIILTGALHDGDQASWDAQTVHNPHLRQFGDKYYLYYIGGRDAGEEVAPDLDRRSRVQQSLQIGVIEFSSFEDLLAGKFERPTEPLLSPRTRVKADQVLLPSAPGTEVKPDNLIVVNPSVDYNPNTGEYMLFFKGNIYEPHWKGVHGVATSKSPTGPFVPKDNFIFDVKMPDGSFASAEDPYVWYSKAYGRFFAVVKDFTGRISGGNPKDLAILESQDGIDWKLGEYPQFLKPEITLADGSLQKLSRLERPQLLLDKKGIPRYLYAAAAVDNVNGKKDGSSFNVHIPLKIN</sequence>
<evidence type="ECO:0000313" key="2">
    <source>
        <dbReference type="Proteomes" id="UP000664317"/>
    </source>
</evidence>
<dbReference type="Proteomes" id="UP000664317">
    <property type="component" value="Unassembled WGS sequence"/>
</dbReference>
<accession>A0ABS3C2X5</accession>
<proteinExistence type="predicted"/>
<keyword evidence="2" id="KW-1185">Reference proteome</keyword>
<dbReference type="SUPFAM" id="SSF75005">
    <property type="entry name" value="Arabinanase/levansucrase/invertase"/>
    <property type="match status" value="2"/>
</dbReference>
<dbReference type="CDD" id="cd08994">
    <property type="entry name" value="GH43_62_32_68_117_130-like"/>
    <property type="match status" value="1"/>
</dbReference>
<comment type="caution">
    <text evidence="1">The sequence shown here is derived from an EMBL/GenBank/DDBJ whole genome shotgun (WGS) entry which is preliminary data.</text>
</comment>
<dbReference type="RefSeq" id="WP_206576740.1">
    <property type="nucleotide sequence ID" value="NZ_JAFKCT010000001.1"/>
</dbReference>